<dbReference type="Pfam" id="PF13520">
    <property type="entry name" value="AA_permease_2"/>
    <property type="match status" value="1"/>
</dbReference>
<dbReference type="PIRSF" id="PIRSF006060">
    <property type="entry name" value="AA_transporter"/>
    <property type="match status" value="1"/>
</dbReference>
<keyword evidence="8" id="KW-1185">Reference proteome</keyword>
<evidence type="ECO:0000313" key="7">
    <source>
        <dbReference type="EMBL" id="MDX8150250.1"/>
    </source>
</evidence>
<feature type="transmembrane region" description="Helical" evidence="6">
    <location>
        <begin position="369"/>
        <end position="391"/>
    </location>
</feature>
<accession>A0ABU4VEM8</accession>
<evidence type="ECO:0000313" key="8">
    <source>
        <dbReference type="Proteomes" id="UP001277761"/>
    </source>
</evidence>
<feature type="transmembrane region" description="Helical" evidence="6">
    <location>
        <begin position="95"/>
        <end position="115"/>
    </location>
</feature>
<dbReference type="RefSeq" id="WP_319952401.1">
    <property type="nucleotide sequence ID" value="NZ_JAXAVX010000001.1"/>
</dbReference>
<dbReference type="Gene3D" id="1.20.1740.10">
    <property type="entry name" value="Amino acid/polyamine transporter I"/>
    <property type="match status" value="1"/>
</dbReference>
<comment type="caution">
    <text evidence="7">The sequence shown here is derived from an EMBL/GenBank/DDBJ whole genome shotgun (WGS) entry which is preliminary data.</text>
</comment>
<feature type="transmembrane region" description="Helical" evidence="6">
    <location>
        <begin position="24"/>
        <end position="45"/>
    </location>
</feature>
<keyword evidence="3 6" id="KW-0812">Transmembrane</keyword>
<dbReference type="InterPro" id="IPR002293">
    <property type="entry name" value="AA/rel_permease1"/>
</dbReference>
<feature type="transmembrane region" description="Helical" evidence="6">
    <location>
        <begin position="135"/>
        <end position="153"/>
    </location>
</feature>
<feature type="transmembrane region" description="Helical" evidence="6">
    <location>
        <begin position="345"/>
        <end position="363"/>
    </location>
</feature>
<name>A0ABU4VEM8_9ACTN</name>
<evidence type="ECO:0000256" key="5">
    <source>
        <dbReference type="ARBA" id="ARBA00023136"/>
    </source>
</evidence>
<dbReference type="PANTHER" id="PTHR42770">
    <property type="entry name" value="AMINO ACID TRANSPORTER-RELATED"/>
    <property type="match status" value="1"/>
</dbReference>
<evidence type="ECO:0000256" key="4">
    <source>
        <dbReference type="ARBA" id="ARBA00022989"/>
    </source>
</evidence>
<dbReference type="Proteomes" id="UP001277761">
    <property type="component" value="Unassembled WGS sequence"/>
</dbReference>
<feature type="transmembrane region" description="Helical" evidence="6">
    <location>
        <begin position="299"/>
        <end position="324"/>
    </location>
</feature>
<feature type="transmembrane region" description="Helical" evidence="6">
    <location>
        <begin position="209"/>
        <end position="228"/>
    </location>
</feature>
<sequence>MEAGTAAPPASDPPLKRAISRNMLLLFVIGDVVGGGIYTLVGVIGGEVGGLVWLPFALALLLALLTATAYAELVTKYPQAAGAALYVNKAFRKPFFTFMIAFAVMCSGIASASTLSRGVAETYLPRLFDWTLSETQTILIALGFLMIVAAVNFRGISESVKINVVLTLIEFGGLILIIVIGVGALLDGVGDVGNAFSTSEAKEAGNDVSLIPAALAGTALAFYALIGFEDSVNVAEEAKDPIRDYPRALFGGLLIAGTLYIVIGIIAPAVLSYATLTDEDTTPLLEIATTGPLAVEVKIFAAIGVLALINGALINMIMASRLTYGMARQRIVPQFFGKVHRGRQTPWAAILFTTGLAVILTATGDISDLAATTTTLLLIVFITVNISVLVLRRDPVSHQHFVAPTLLPAIGAVAALALLIHRVANDTEQITRALLLLGLGLVFWLANWVATRGNDEFDTGVITAIEHPERDEPPRS</sequence>
<dbReference type="EMBL" id="JAXAVX010000001">
    <property type="protein sequence ID" value="MDX8150250.1"/>
    <property type="molecule type" value="Genomic_DNA"/>
</dbReference>
<evidence type="ECO:0000256" key="3">
    <source>
        <dbReference type="ARBA" id="ARBA00022692"/>
    </source>
</evidence>
<feature type="transmembrane region" description="Helical" evidence="6">
    <location>
        <begin position="430"/>
        <end position="450"/>
    </location>
</feature>
<protein>
    <submittedName>
        <fullName evidence="7">APC family permease</fullName>
    </submittedName>
</protein>
<feature type="transmembrane region" description="Helical" evidence="6">
    <location>
        <begin position="249"/>
        <end position="274"/>
    </location>
</feature>
<reference evidence="7 8" key="1">
    <citation type="submission" date="2023-11" db="EMBL/GenBank/DDBJ databases">
        <authorList>
            <person name="Xu M."/>
            <person name="Jiang T."/>
        </authorList>
    </citation>
    <scope>NUCLEOTIDE SEQUENCE [LARGE SCALE GENOMIC DNA]</scope>
    <source>
        <strain evidence="7 8">SD</strain>
    </source>
</reference>
<feature type="transmembrane region" description="Helical" evidence="6">
    <location>
        <begin position="403"/>
        <end position="424"/>
    </location>
</feature>
<keyword evidence="2" id="KW-1003">Cell membrane</keyword>
<keyword evidence="5 6" id="KW-0472">Membrane</keyword>
<proteinExistence type="predicted"/>
<keyword evidence="4 6" id="KW-1133">Transmembrane helix</keyword>
<evidence type="ECO:0000256" key="6">
    <source>
        <dbReference type="SAM" id="Phobius"/>
    </source>
</evidence>
<comment type="subcellular location">
    <subcellularLocation>
        <location evidence="1">Cell membrane</location>
        <topology evidence="1">Multi-pass membrane protein</topology>
    </subcellularLocation>
</comment>
<gene>
    <name evidence="7" type="ORF">SK069_01465</name>
</gene>
<dbReference type="InterPro" id="IPR050367">
    <property type="entry name" value="APC_superfamily"/>
</dbReference>
<dbReference type="PANTHER" id="PTHR42770:SF11">
    <property type="entry name" value="INNER MEMBRANE TRANSPORT PROTEIN YBAT"/>
    <property type="match status" value="1"/>
</dbReference>
<evidence type="ECO:0000256" key="2">
    <source>
        <dbReference type="ARBA" id="ARBA00022475"/>
    </source>
</evidence>
<organism evidence="7 8">
    <name type="scientific">Patulibacter brassicae</name>
    <dbReference type="NCBI Taxonomy" id="1705717"/>
    <lineage>
        <taxon>Bacteria</taxon>
        <taxon>Bacillati</taxon>
        <taxon>Actinomycetota</taxon>
        <taxon>Thermoleophilia</taxon>
        <taxon>Solirubrobacterales</taxon>
        <taxon>Patulibacteraceae</taxon>
        <taxon>Patulibacter</taxon>
    </lineage>
</organism>
<feature type="transmembrane region" description="Helical" evidence="6">
    <location>
        <begin position="51"/>
        <end position="74"/>
    </location>
</feature>
<evidence type="ECO:0000256" key="1">
    <source>
        <dbReference type="ARBA" id="ARBA00004651"/>
    </source>
</evidence>
<feature type="transmembrane region" description="Helical" evidence="6">
    <location>
        <begin position="165"/>
        <end position="189"/>
    </location>
</feature>